<dbReference type="Pfam" id="PF01135">
    <property type="entry name" value="PCMT"/>
    <property type="match status" value="1"/>
</dbReference>
<dbReference type="SUPFAM" id="SSF53335">
    <property type="entry name" value="S-adenosyl-L-methionine-dependent methyltransferases"/>
    <property type="match status" value="1"/>
</dbReference>
<keyword evidence="3" id="KW-1185">Reference proteome</keyword>
<evidence type="ECO:0008006" key="4">
    <source>
        <dbReference type="Google" id="ProtNLM"/>
    </source>
</evidence>
<accession>A0A0R3ULE9</accession>
<dbReference type="PANTHER" id="PTHR11579">
    <property type="entry name" value="PROTEIN-L-ISOASPARTATE O-METHYLTRANSFERASE"/>
    <property type="match status" value="1"/>
</dbReference>
<gene>
    <name evidence="2" type="ORF">MCOS_LOCUS8501</name>
</gene>
<dbReference type="CDD" id="cd02440">
    <property type="entry name" value="AdoMet_MTases"/>
    <property type="match status" value="1"/>
</dbReference>
<reference evidence="2 3" key="1">
    <citation type="submission" date="2018-10" db="EMBL/GenBank/DDBJ databases">
        <authorList>
            <consortium name="Pathogen Informatics"/>
        </authorList>
    </citation>
    <scope>NUCLEOTIDE SEQUENCE [LARGE SCALE GENOMIC DNA]</scope>
</reference>
<organism evidence="2 3">
    <name type="scientific">Mesocestoides corti</name>
    <name type="common">Flatworm</name>
    <dbReference type="NCBI Taxonomy" id="53468"/>
    <lineage>
        <taxon>Eukaryota</taxon>
        <taxon>Metazoa</taxon>
        <taxon>Spiralia</taxon>
        <taxon>Lophotrochozoa</taxon>
        <taxon>Platyhelminthes</taxon>
        <taxon>Cestoda</taxon>
        <taxon>Eucestoda</taxon>
        <taxon>Cyclophyllidea</taxon>
        <taxon>Mesocestoididae</taxon>
        <taxon>Mesocestoides</taxon>
    </lineage>
</organism>
<dbReference type="EMBL" id="UXSR01005522">
    <property type="protein sequence ID" value="VDD82498.1"/>
    <property type="molecule type" value="Genomic_DNA"/>
</dbReference>
<evidence type="ECO:0000256" key="1">
    <source>
        <dbReference type="ARBA" id="ARBA00005369"/>
    </source>
</evidence>
<dbReference type="AlphaFoldDB" id="A0A0R3ULE9"/>
<dbReference type="GO" id="GO:0005737">
    <property type="term" value="C:cytoplasm"/>
    <property type="evidence" value="ECO:0007669"/>
    <property type="project" value="TreeGrafter"/>
</dbReference>
<proteinExistence type="inferred from homology"/>
<sequence length="179" mass="19722">MGAHASNFPDNQALIDSLKETSEVPSHVERVFRLVDRGFYSVDPNERIYSDSAWRAERLHLSSPGIYITVLCELDIRPGQSVLNIGSGTGYLSTIFGLLLGSDSGDPDLLNFLRSSELNIESPPVVRSGSSETSTLEYWPTYDRIYVGSEISSRGQLEAILRLLKVGGRLIAPVYDQVS</sequence>
<name>A0A0R3ULE9_MESCO</name>
<comment type="similarity">
    <text evidence="1">Belongs to the methyltransferase superfamily. L-isoaspartyl/D-aspartyl protein methyltransferase family.</text>
</comment>
<dbReference type="STRING" id="53468.A0A0R3ULE9"/>
<dbReference type="OrthoDB" id="10257972at2759"/>
<evidence type="ECO:0000313" key="2">
    <source>
        <dbReference type="EMBL" id="VDD82498.1"/>
    </source>
</evidence>
<evidence type="ECO:0000313" key="3">
    <source>
        <dbReference type="Proteomes" id="UP000267029"/>
    </source>
</evidence>
<dbReference type="PANTHER" id="PTHR11579:SF9">
    <property type="entry name" value="PROTEIN-L-ISOASPARTATE O-METHYLTRANSFERASE"/>
    <property type="match status" value="1"/>
</dbReference>
<dbReference type="InterPro" id="IPR029063">
    <property type="entry name" value="SAM-dependent_MTases_sf"/>
</dbReference>
<dbReference type="GO" id="GO:0004719">
    <property type="term" value="F:protein-L-isoaspartate (D-aspartate) O-methyltransferase activity"/>
    <property type="evidence" value="ECO:0007669"/>
    <property type="project" value="InterPro"/>
</dbReference>
<protein>
    <recommendedName>
        <fullName evidence="4">Protein-L-isoaspartate O-methyltransferase</fullName>
    </recommendedName>
</protein>
<dbReference type="InterPro" id="IPR000682">
    <property type="entry name" value="PCMT"/>
</dbReference>
<dbReference type="Gene3D" id="3.40.50.150">
    <property type="entry name" value="Vaccinia Virus protein VP39"/>
    <property type="match status" value="1"/>
</dbReference>
<dbReference type="Proteomes" id="UP000267029">
    <property type="component" value="Unassembled WGS sequence"/>
</dbReference>